<dbReference type="GeneTree" id="ENSGT01070000253760"/>
<accession>A0A4W6FS70</accession>
<dbReference type="SUPFAM" id="SSF52047">
    <property type="entry name" value="RNI-like"/>
    <property type="match status" value="1"/>
</dbReference>
<dbReference type="Ensembl" id="ENSLCAT00010055496.1">
    <property type="protein sequence ID" value="ENSLCAP00010054090.1"/>
    <property type="gene ID" value="ENSLCAG00010025166.1"/>
</dbReference>
<dbReference type="Gene3D" id="3.80.10.10">
    <property type="entry name" value="Ribonuclease Inhibitor"/>
    <property type="match status" value="3"/>
</dbReference>
<dbReference type="Pfam" id="PF13516">
    <property type="entry name" value="LRR_6"/>
    <property type="match status" value="4"/>
</dbReference>
<reference evidence="3" key="3">
    <citation type="submission" date="2025-09" db="UniProtKB">
        <authorList>
            <consortium name="Ensembl"/>
        </authorList>
    </citation>
    <scope>IDENTIFICATION</scope>
</reference>
<dbReference type="Proteomes" id="UP000314980">
    <property type="component" value="Unassembled WGS sequence"/>
</dbReference>
<proteinExistence type="predicted"/>
<evidence type="ECO:0000313" key="3">
    <source>
        <dbReference type="Ensembl" id="ENSLCAP00010054090.1"/>
    </source>
</evidence>
<evidence type="ECO:0000256" key="2">
    <source>
        <dbReference type="ARBA" id="ARBA00022737"/>
    </source>
</evidence>
<dbReference type="SMART" id="SM00368">
    <property type="entry name" value="LRR_RI"/>
    <property type="match status" value="6"/>
</dbReference>
<organism evidence="3 4">
    <name type="scientific">Lates calcarifer</name>
    <name type="common">Barramundi</name>
    <name type="synonym">Holocentrus calcarifer</name>
    <dbReference type="NCBI Taxonomy" id="8187"/>
    <lineage>
        <taxon>Eukaryota</taxon>
        <taxon>Metazoa</taxon>
        <taxon>Chordata</taxon>
        <taxon>Craniata</taxon>
        <taxon>Vertebrata</taxon>
        <taxon>Euteleostomi</taxon>
        <taxon>Actinopterygii</taxon>
        <taxon>Neopterygii</taxon>
        <taxon>Teleostei</taxon>
        <taxon>Neoteleostei</taxon>
        <taxon>Acanthomorphata</taxon>
        <taxon>Carangaria</taxon>
        <taxon>Carangaria incertae sedis</taxon>
        <taxon>Centropomidae</taxon>
        <taxon>Lates</taxon>
    </lineage>
</organism>
<dbReference type="AlphaFoldDB" id="A0A4W6FS70"/>
<keyword evidence="4" id="KW-1185">Reference proteome</keyword>
<evidence type="ECO:0008006" key="5">
    <source>
        <dbReference type="Google" id="ProtNLM"/>
    </source>
</evidence>
<dbReference type="InterPro" id="IPR001611">
    <property type="entry name" value="Leu-rich_rpt"/>
</dbReference>
<keyword evidence="1" id="KW-0433">Leucine-rich repeat</keyword>
<dbReference type="PANTHER" id="PTHR24106">
    <property type="entry name" value="NACHT, LRR AND CARD DOMAINS-CONTAINING"/>
    <property type="match status" value="1"/>
</dbReference>
<dbReference type="InterPro" id="IPR032675">
    <property type="entry name" value="LRR_dom_sf"/>
</dbReference>
<dbReference type="InterPro" id="IPR051261">
    <property type="entry name" value="NLR"/>
</dbReference>
<evidence type="ECO:0000256" key="1">
    <source>
        <dbReference type="ARBA" id="ARBA00022614"/>
    </source>
</evidence>
<protein>
    <recommendedName>
        <fullName evidence="5">NACHT LRR and PYD domain-containing protein</fullName>
    </recommendedName>
</protein>
<evidence type="ECO:0000313" key="4">
    <source>
        <dbReference type="Proteomes" id="UP000314980"/>
    </source>
</evidence>
<name>A0A4W6FS70_LATCA</name>
<reference evidence="4" key="1">
    <citation type="submission" date="2015-09" db="EMBL/GenBank/DDBJ databases">
        <authorList>
            <person name="Sai Rama Sridatta P."/>
        </authorList>
    </citation>
    <scope>NUCLEOTIDE SEQUENCE [LARGE SCALE GENOMIC DNA]</scope>
</reference>
<sequence length="378" mass="42393">FSLITDSLIVDSQRLTVKSWPQLMNCSLSWISCSSLVSALKSNPSHLRDLDLRGNKLKDSGVKELCGFLQSPDCRLETLRLWSCRLSEISCSSLVSALKSNPSHLRELDLRGNYLYDSDMEDLLDLVKDPDYRLKTLSVQVLFYSSSFYNNRFDIFLNHRSQHCGLSETHCEVVASALKSNPSHRTELNLNGNKLKDSGVKELCGFLQSPDCRLKTLRSVQCICSKISCSSLASALKSNPSHLTELDLSENKLKDSGVKELCGFLQSPDCRLEGLWSDSIFSFCCLWQSSAELEDCSLSEISCSSLVSALKSNPSHLRILELRGNNLQDSGVKKLSDLVKSPDCRLETVLQDWTERQRDREQSANQISQKLVVMMCLS</sequence>
<reference evidence="3" key="2">
    <citation type="submission" date="2025-08" db="UniProtKB">
        <authorList>
            <consortium name="Ensembl"/>
        </authorList>
    </citation>
    <scope>IDENTIFICATION</scope>
</reference>
<keyword evidence="2" id="KW-0677">Repeat</keyword>